<dbReference type="AlphaFoldDB" id="A0A5B8IKT4"/>
<dbReference type="GO" id="GO:0008168">
    <property type="term" value="F:methyltransferase activity"/>
    <property type="evidence" value="ECO:0007669"/>
    <property type="project" value="UniProtKB-KW"/>
</dbReference>
<name>A0A5B8IKT4_9ACTN</name>
<dbReference type="Pfam" id="PF14028">
    <property type="entry name" value="Lant_dehydr_C"/>
    <property type="match status" value="1"/>
</dbReference>
<dbReference type="InterPro" id="IPR023809">
    <property type="entry name" value="Thiopep_bacteriocin_synth_dom"/>
</dbReference>
<dbReference type="EMBL" id="CP042266">
    <property type="protein sequence ID" value="QDY79132.1"/>
    <property type="molecule type" value="Genomic_DNA"/>
</dbReference>
<evidence type="ECO:0000259" key="1">
    <source>
        <dbReference type="Pfam" id="PF14028"/>
    </source>
</evidence>
<gene>
    <name evidence="2" type="ORF">FQU76_24375</name>
</gene>
<proteinExistence type="predicted"/>
<protein>
    <submittedName>
        <fullName evidence="2">Methyltransferase</fullName>
    </submittedName>
</protein>
<evidence type="ECO:0000313" key="2">
    <source>
        <dbReference type="EMBL" id="QDY79132.1"/>
    </source>
</evidence>
<evidence type="ECO:0000313" key="3">
    <source>
        <dbReference type="Proteomes" id="UP000320580"/>
    </source>
</evidence>
<dbReference type="GO" id="GO:0032259">
    <property type="term" value="P:methylation"/>
    <property type="evidence" value="ECO:0007669"/>
    <property type="project" value="UniProtKB-KW"/>
</dbReference>
<reference evidence="2 3" key="1">
    <citation type="submission" date="2019-07" db="EMBL/GenBank/DDBJ databases">
        <authorList>
            <person name="Zhu P."/>
        </authorList>
    </citation>
    <scope>NUCLEOTIDE SEQUENCE [LARGE SCALE GENOMIC DNA]</scope>
    <source>
        <strain evidence="2 3">SSL-25</strain>
    </source>
</reference>
<keyword evidence="3" id="KW-1185">Reference proteome</keyword>
<feature type="domain" description="Thiopeptide-type bacteriocin biosynthesis" evidence="1">
    <location>
        <begin position="6"/>
        <end position="255"/>
    </location>
</feature>
<sequence>MDSPTWQQVNISFPDWTRAEHTALKHLAPILFAAEDNGEITAWFHISKRPCWRLRYLPSTDTDSQIGRELDALTTAGRITGWTPIVYEPEIHAFGGTEAMETAHHFFHHDSRGLLTYLRDGDQDAGGHRREISLLLCSILMRTAGLDWYEQGDVWARVAAHRPLPVGRRSTARQRAAVHRLLTVDTNDQTSENGPLARTREWARAYTTAGQELGNLTTTGALHRGLRDVLAHHVIFAWNRLGLPYATQAALAATAKDIVFGPDPAIYGDAAATSTDTGVSNPVQPRR</sequence>
<dbReference type="KEGG" id="sqz:FQU76_24375"/>
<dbReference type="RefSeq" id="WP_146482436.1">
    <property type="nucleotide sequence ID" value="NZ_CP042266.1"/>
</dbReference>
<dbReference type="OrthoDB" id="4678170at2"/>
<keyword evidence="2" id="KW-0808">Transferase</keyword>
<dbReference type="Proteomes" id="UP000320580">
    <property type="component" value="Chromosome"/>
</dbReference>
<accession>A0A5B8IKT4</accession>
<dbReference type="NCBIfam" id="TIGR03891">
    <property type="entry name" value="thiopep_ocin"/>
    <property type="match status" value="1"/>
</dbReference>
<keyword evidence="2" id="KW-0489">Methyltransferase</keyword>
<organism evidence="2 3">
    <name type="scientific">Streptomyces qinzhouensis</name>
    <dbReference type="NCBI Taxonomy" id="2599401"/>
    <lineage>
        <taxon>Bacteria</taxon>
        <taxon>Bacillati</taxon>
        <taxon>Actinomycetota</taxon>
        <taxon>Actinomycetes</taxon>
        <taxon>Kitasatosporales</taxon>
        <taxon>Streptomycetaceae</taxon>
        <taxon>Streptomyces</taxon>
    </lineage>
</organism>